<feature type="compositionally biased region" description="Low complexity" evidence="1">
    <location>
        <begin position="183"/>
        <end position="198"/>
    </location>
</feature>
<feature type="region of interest" description="Disordered" evidence="1">
    <location>
        <begin position="329"/>
        <end position="384"/>
    </location>
</feature>
<accession>A0A7S2XLM2</accession>
<protein>
    <submittedName>
        <fullName evidence="2">Uncharacterized protein</fullName>
    </submittedName>
</protein>
<feature type="region of interest" description="Disordered" evidence="1">
    <location>
        <begin position="243"/>
        <end position="310"/>
    </location>
</feature>
<evidence type="ECO:0000256" key="1">
    <source>
        <dbReference type="SAM" id="MobiDB-lite"/>
    </source>
</evidence>
<evidence type="ECO:0000313" key="2">
    <source>
        <dbReference type="EMBL" id="CAD9815476.1"/>
    </source>
</evidence>
<gene>
    <name evidence="2" type="ORF">ASEP1449_LOCUS7302</name>
</gene>
<feature type="region of interest" description="Disordered" evidence="1">
    <location>
        <begin position="19"/>
        <end position="229"/>
    </location>
</feature>
<organism evidence="2">
    <name type="scientific">Attheya septentrionalis</name>
    <dbReference type="NCBI Taxonomy" id="420275"/>
    <lineage>
        <taxon>Eukaryota</taxon>
        <taxon>Sar</taxon>
        <taxon>Stramenopiles</taxon>
        <taxon>Ochrophyta</taxon>
        <taxon>Bacillariophyta</taxon>
        <taxon>Coscinodiscophyceae</taxon>
        <taxon>Chaetocerotophycidae</taxon>
        <taxon>Chaetocerotales</taxon>
        <taxon>Attheyaceae</taxon>
        <taxon>Attheya</taxon>
    </lineage>
</organism>
<feature type="compositionally biased region" description="Low complexity" evidence="1">
    <location>
        <begin position="252"/>
        <end position="264"/>
    </location>
</feature>
<proteinExistence type="predicted"/>
<reference evidence="2" key="1">
    <citation type="submission" date="2021-01" db="EMBL/GenBank/DDBJ databases">
        <authorList>
            <person name="Corre E."/>
            <person name="Pelletier E."/>
            <person name="Niang G."/>
            <person name="Scheremetjew M."/>
            <person name="Finn R."/>
            <person name="Kale V."/>
            <person name="Holt S."/>
            <person name="Cochrane G."/>
            <person name="Meng A."/>
            <person name="Brown T."/>
            <person name="Cohen L."/>
        </authorList>
    </citation>
    <scope>NUCLEOTIDE SEQUENCE</scope>
    <source>
        <strain evidence="2">CCMP2084</strain>
    </source>
</reference>
<dbReference type="EMBL" id="HBHQ01010870">
    <property type="protein sequence ID" value="CAD9815476.1"/>
    <property type="molecule type" value="Transcribed_RNA"/>
</dbReference>
<dbReference type="AlphaFoldDB" id="A0A7S2XLM2"/>
<name>A0A7S2XLM2_9STRA</name>
<sequence length="384" mass="40058">MPVGSGKKALVDELVAETKNLSIDEKKMEEPAPVAKHKKATRTDEKPAPKSLKDAAKTPSSKNEKPAPKSFKDAALAPPVNEKMNKTPVTQRSNTPSKRGGKQGAWKEAMGPDKVGIGFSSAGRGYKSGIKAWRSLTSGKTEKGTPKRTKQTPSATEKGTPERPASSTSDGLKTLLGVSGNVSSSAPPAISATPDASAGLKSMLGVGAPSPGGMHPQQMATPPPQQTHRPANAADTLMALMMNSPPPPQAYPPMQMQQQQSSKSAFNFTYVKAGEEPPTPPPSQRPQQSQPVPYYHGPPPGGQNMPMYPYPNAPHPGMGMPQIPGGGMPVGYGAPPGGIMTPGPSPAKGARSGVVKREKKSTKGVKSSEATMMVPSAILSKNKK</sequence>
<feature type="compositionally biased region" description="Polar residues" evidence="1">
    <location>
        <begin position="87"/>
        <end position="97"/>
    </location>
</feature>
<feature type="compositionally biased region" description="Basic and acidic residues" evidence="1">
    <location>
        <begin position="41"/>
        <end position="72"/>
    </location>
</feature>